<dbReference type="InterPro" id="IPR025558">
    <property type="entry name" value="DUF4283"/>
</dbReference>
<protein>
    <recommendedName>
        <fullName evidence="7">DUF1985 domain-containing protein</fullName>
    </recommendedName>
</protein>
<dbReference type="InterPro" id="IPR007129">
    <property type="entry name" value="Ubiqinol_cyt_c_chaperone_CPB3"/>
</dbReference>
<evidence type="ECO:0000259" key="3">
    <source>
        <dbReference type="Pfam" id="PF03981"/>
    </source>
</evidence>
<dbReference type="PANTHER" id="PTHR12184:SF1">
    <property type="entry name" value="UBIQUINOL-CYTOCHROME-C REDUCTASE COMPLEX ASSEMBLY FACTOR 1"/>
    <property type="match status" value="1"/>
</dbReference>
<feature type="domain" description="Ubiquinol-cytochrome c chaperone" evidence="3">
    <location>
        <begin position="176"/>
        <end position="233"/>
    </location>
</feature>
<evidence type="ECO:0008006" key="7">
    <source>
        <dbReference type="Google" id="ProtNLM"/>
    </source>
</evidence>
<feature type="signal peptide" evidence="2">
    <location>
        <begin position="1"/>
        <end position="20"/>
    </location>
</feature>
<dbReference type="InterPro" id="IPR021150">
    <property type="entry name" value="Ubiq_cyt_c_chap"/>
</dbReference>
<evidence type="ECO:0000256" key="1">
    <source>
        <dbReference type="ARBA" id="ARBA00006407"/>
    </source>
</evidence>
<evidence type="ECO:0000256" key="2">
    <source>
        <dbReference type="SAM" id="SignalP"/>
    </source>
</evidence>
<dbReference type="Proteomes" id="UP001234989">
    <property type="component" value="Chromosome 6"/>
</dbReference>
<keyword evidence="6" id="KW-1185">Reference proteome</keyword>
<organism evidence="5 6">
    <name type="scientific">Solanum verrucosum</name>
    <dbReference type="NCBI Taxonomy" id="315347"/>
    <lineage>
        <taxon>Eukaryota</taxon>
        <taxon>Viridiplantae</taxon>
        <taxon>Streptophyta</taxon>
        <taxon>Embryophyta</taxon>
        <taxon>Tracheophyta</taxon>
        <taxon>Spermatophyta</taxon>
        <taxon>Magnoliopsida</taxon>
        <taxon>eudicotyledons</taxon>
        <taxon>Gunneridae</taxon>
        <taxon>Pentapetalae</taxon>
        <taxon>asterids</taxon>
        <taxon>lamiids</taxon>
        <taxon>Solanales</taxon>
        <taxon>Solanaceae</taxon>
        <taxon>Solanoideae</taxon>
        <taxon>Solaneae</taxon>
        <taxon>Solanum</taxon>
    </lineage>
</organism>
<reference evidence="5" key="1">
    <citation type="submission" date="2023-08" db="EMBL/GenBank/DDBJ databases">
        <title>A de novo genome assembly of Solanum verrucosum Schlechtendal, a Mexican diploid species geographically isolated from the other diploid A-genome species in potato relatives.</title>
        <authorList>
            <person name="Hosaka K."/>
        </authorList>
    </citation>
    <scope>NUCLEOTIDE SEQUENCE</scope>
    <source>
        <tissue evidence="5">Young leaves</tissue>
    </source>
</reference>
<feature type="domain" description="DUF4283" evidence="4">
    <location>
        <begin position="288"/>
        <end position="350"/>
    </location>
</feature>
<sequence length="351" mass="40707">MTLTSATYFTLLWLESVSFTSQVYKTTLFSINYIALSCPVYRKSTIAAEFQRMLTRWSRAISQFGRVNSELGRQLCSLHCRDYSKVAAVAEPPADKLYNVNDQVNLNKMFWSKPHSLALAPDSQFRVEDPQYEGFKRAIFKLMLFYSKQSKSIRGANVIYRRVVHQVDRPAIYDVFSLEKTFKTTFSLLVIHMWLCLRRLKQEGKEGVELGQYLYEIYNHDVELRVSKAGKDNGMDLSHSQGSKKMEDKRPMLEYYGTKKCNVRERVVKSSKWQHQSHKEAIDNIEGSLGRIIAGLFRGTEIPTLTDVIRWASSIWKEAFGVNIFEMAGHIFLFEFSNKHMLEKILQGEWA</sequence>
<comment type="similarity">
    <text evidence="1">Belongs to the CBP3 family.</text>
</comment>
<evidence type="ECO:0000313" key="6">
    <source>
        <dbReference type="Proteomes" id="UP001234989"/>
    </source>
</evidence>
<evidence type="ECO:0000259" key="4">
    <source>
        <dbReference type="Pfam" id="PF14111"/>
    </source>
</evidence>
<dbReference type="GO" id="GO:0005739">
    <property type="term" value="C:mitochondrion"/>
    <property type="evidence" value="ECO:0007669"/>
    <property type="project" value="TreeGrafter"/>
</dbReference>
<gene>
    <name evidence="5" type="ORF">MTR67_027224</name>
</gene>
<evidence type="ECO:0000313" key="5">
    <source>
        <dbReference type="EMBL" id="WMV33839.1"/>
    </source>
</evidence>
<dbReference type="Pfam" id="PF14111">
    <property type="entry name" value="DUF4283"/>
    <property type="match status" value="1"/>
</dbReference>
<dbReference type="EMBL" id="CP133617">
    <property type="protein sequence ID" value="WMV33839.1"/>
    <property type="molecule type" value="Genomic_DNA"/>
</dbReference>
<proteinExistence type="inferred from homology"/>
<dbReference type="Pfam" id="PF03981">
    <property type="entry name" value="Ubiq_cyt_C_chap"/>
    <property type="match status" value="1"/>
</dbReference>
<name>A0AAF0R0C1_SOLVR</name>
<feature type="chain" id="PRO_5042050810" description="DUF1985 domain-containing protein" evidence="2">
    <location>
        <begin position="21"/>
        <end position="351"/>
    </location>
</feature>
<dbReference type="AlphaFoldDB" id="A0AAF0R0C1"/>
<dbReference type="GO" id="GO:0034551">
    <property type="term" value="P:mitochondrial respiratory chain complex III assembly"/>
    <property type="evidence" value="ECO:0007669"/>
    <property type="project" value="TreeGrafter"/>
</dbReference>
<keyword evidence="2" id="KW-0732">Signal</keyword>
<accession>A0AAF0R0C1</accession>
<dbReference type="PANTHER" id="PTHR12184">
    <property type="entry name" value="UBIQUINOL-CYTOCHROME C REDUCTASE COMPLEX ASSEMBLY FACTOR 1 FAMILY MEMBER"/>
    <property type="match status" value="1"/>
</dbReference>